<dbReference type="Pfam" id="PF05721">
    <property type="entry name" value="PhyH"/>
    <property type="match status" value="1"/>
</dbReference>
<dbReference type="AlphaFoldDB" id="A0A9P9EE08"/>
<organism evidence="5 6">
    <name type="scientific">Dendryphion nanum</name>
    <dbReference type="NCBI Taxonomy" id="256645"/>
    <lineage>
        <taxon>Eukaryota</taxon>
        <taxon>Fungi</taxon>
        <taxon>Dikarya</taxon>
        <taxon>Ascomycota</taxon>
        <taxon>Pezizomycotina</taxon>
        <taxon>Dothideomycetes</taxon>
        <taxon>Pleosporomycetidae</taxon>
        <taxon>Pleosporales</taxon>
        <taxon>Torulaceae</taxon>
        <taxon>Dendryphion</taxon>
    </lineage>
</organism>
<comment type="similarity">
    <text evidence="2">Belongs to the PhyH family.</text>
</comment>
<name>A0A9P9EE08_9PLEO</name>
<keyword evidence="4" id="KW-0408">Iron</keyword>
<dbReference type="PANTHER" id="PTHR20883">
    <property type="entry name" value="PHYTANOYL-COA DIOXYGENASE DOMAIN CONTAINING 1"/>
    <property type="match status" value="1"/>
</dbReference>
<evidence type="ECO:0000313" key="6">
    <source>
        <dbReference type="Proteomes" id="UP000700596"/>
    </source>
</evidence>
<dbReference type="EMBL" id="JAGMWT010000002">
    <property type="protein sequence ID" value="KAH7136135.1"/>
    <property type="molecule type" value="Genomic_DNA"/>
</dbReference>
<sequence length="317" mass="35042">MTAQPETAPGLTASQIAFFNENGYLIIPDALSPETVKELLAETNSLLQNFSLDDHPMTKFSTGGDDGKDHVGDDYFLSSGDKIRFFFEEDAFSKDGTLLKPKHHSINKIGHSLHTLSPPFSRISLSPTNASIAHSLSFRDPRVLQSMIICKQPEIGGAVPPHQDSTFLFTEPPSAVGFWYALEDATVENGCLSFAAGSQVRVGIEKRFVRRGDGKGTEFVDNTESQFPRGIERQEGGGKEEKEEVYTVGEVKAGSLVLIHGNILHKSERNLSGRSRFIYTFHVIEGGEGTGENGERWNYDGRNWLQPGEEGFARLYR</sequence>
<keyword evidence="5" id="KW-0223">Dioxygenase</keyword>
<proteinExistence type="inferred from homology"/>
<dbReference type="GO" id="GO:0051213">
    <property type="term" value="F:dioxygenase activity"/>
    <property type="evidence" value="ECO:0007669"/>
    <property type="project" value="UniProtKB-KW"/>
</dbReference>
<keyword evidence="5" id="KW-0560">Oxidoreductase</keyword>
<dbReference type="GO" id="GO:0046872">
    <property type="term" value="F:metal ion binding"/>
    <property type="evidence" value="ECO:0007669"/>
    <property type="project" value="UniProtKB-KW"/>
</dbReference>
<keyword evidence="3" id="KW-0479">Metal-binding</keyword>
<dbReference type="SUPFAM" id="SSF51197">
    <property type="entry name" value="Clavaminate synthase-like"/>
    <property type="match status" value="1"/>
</dbReference>
<evidence type="ECO:0000256" key="1">
    <source>
        <dbReference type="ARBA" id="ARBA00001962"/>
    </source>
</evidence>
<dbReference type="Proteomes" id="UP000700596">
    <property type="component" value="Unassembled WGS sequence"/>
</dbReference>
<dbReference type="PANTHER" id="PTHR20883:SF15">
    <property type="entry name" value="PHYTANOYL-COA DIOXYGENASE DOMAIN-CONTAINING PROTEIN 1"/>
    <property type="match status" value="1"/>
</dbReference>
<dbReference type="Gene3D" id="2.60.120.620">
    <property type="entry name" value="q2cbj1_9rhob like domain"/>
    <property type="match status" value="1"/>
</dbReference>
<comment type="caution">
    <text evidence="5">The sequence shown here is derived from an EMBL/GenBank/DDBJ whole genome shotgun (WGS) entry which is preliminary data.</text>
</comment>
<dbReference type="InterPro" id="IPR008775">
    <property type="entry name" value="Phytyl_CoA_dOase-like"/>
</dbReference>
<keyword evidence="6" id="KW-1185">Reference proteome</keyword>
<evidence type="ECO:0000256" key="2">
    <source>
        <dbReference type="ARBA" id="ARBA00005830"/>
    </source>
</evidence>
<protein>
    <submittedName>
        <fullName evidence="5">Phytanoyl-CoA dioxygenase family protein</fullName>
    </submittedName>
</protein>
<accession>A0A9P9EE08</accession>
<gene>
    <name evidence="5" type="ORF">B0J11DRAFT_178949</name>
</gene>
<evidence type="ECO:0000313" key="5">
    <source>
        <dbReference type="EMBL" id="KAH7136135.1"/>
    </source>
</evidence>
<comment type="cofactor">
    <cofactor evidence="1">
        <name>Fe cation</name>
        <dbReference type="ChEBI" id="CHEBI:24875"/>
    </cofactor>
</comment>
<evidence type="ECO:0000256" key="3">
    <source>
        <dbReference type="ARBA" id="ARBA00022723"/>
    </source>
</evidence>
<evidence type="ECO:0000256" key="4">
    <source>
        <dbReference type="ARBA" id="ARBA00023004"/>
    </source>
</evidence>
<reference evidence="5" key="1">
    <citation type="journal article" date="2021" name="Nat. Commun.">
        <title>Genetic determinants of endophytism in the Arabidopsis root mycobiome.</title>
        <authorList>
            <person name="Mesny F."/>
            <person name="Miyauchi S."/>
            <person name="Thiergart T."/>
            <person name="Pickel B."/>
            <person name="Atanasova L."/>
            <person name="Karlsson M."/>
            <person name="Huettel B."/>
            <person name="Barry K.W."/>
            <person name="Haridas S."/>
            <person name="Chen C."/>
            <person name="Bauer D."/>
            <person name="Andreopoulos W."/>
            <person name="Pangilinan J."/>
            <person name="LaButti K."/>
            <person name="Riley R."/>
            <person name="Lipzen A."/>
            <person name="Clum A."/>
            <person name="Drula E."/>
            <person name="Henrissat B."/>
            <person name="Kohler A."/>
            <person name="Grigoriev I.V."/>
            <person name="Martin F.M."/>
            <person name="Hacquard S."/>
        </authorList>
    </citation>
    <scope>NUCLEOTIDE SEQUENCE</scope>
    <source>
        <strain evidence="5">MPI-CAGE-CH-0243</strain>
    </source>
</reference>
<dbReference type="OrthoDB" id="445007at2759"/>